<feature type="compositionally biased region" description="Polar residues" evidence="1">
    <location>
        <begin position="49"/>
        <end position="59"/>
    </location>
</feature>
<proteinExistence type="predicted"/>
<comment type="caution">
    <text evidence="2">The sequence shown here is derived from an EMBL/GenBank/DDBJ whole genome shotgun (WGS) entry which is preliminary data.</text>
</comment>
<feature type="compositionally biased region" description="Basic and acidic residues" evidence="1">
    <location>
        <begin position="118"/>
        <end position="132"/>
    </location>
</feature>
<reference evidence="2 3" key="1">
    <citation type="submission" date="2020-02" db="EMBL/GenBank/DDBJ databases">
        <authorList>
            <person name="Ma Q."/>
            <person name="Huang Y."/>
            <person name="Song X."/>
            <person name="Pei D."/>
        </authorList>
    </citation>
    <scope>NUCLEOTIDE SEQUENCE [LARGE SCALE GENOMIC DNA]</scope>
    <source>
        <strain evidence="2">Sxm20200214</strain>
        <tissue evidence="2">Leaf</tissue>
    </source>
</reference>
<gene>
    <name evidence="2" type="ORF">Bca52824_028540</name>
</gene>
<name>A0A8X7VCD6_BRACI</name>
<feature type="compositionally biased region" description="Polar residues" evidence="1">
    <location>
        <begin position="17"/>
        <end position="29"/>
    </location>
</feature>
<evidence type="ECO:0000313" key="3">
    <source>
        <dbReference type="Proteomes" id="UP000886595"/>
    </source>
</evidence>
<feature type="region of interest" description="Disordered" evidence="1">
    <location>
        <begin position="1"/>
        <end position="75"/>
    </location>
</feature>
<accession>A0A8X7VCD6</accession>
<protein>
    <submittedName>
        <fullName evidence="2">Uncharacterized protein</fullName>
    </submittedName>
</protein>
<dbReference type="EMBL" id="JAAMPC010000006">
    <property type="protein sequence ID" value="KAG2308792.1"/>
    <property type="molecule type" value="Genomic_DNA"/>
</dbReference>
<sequence length="241" mass="27199">MGQLVADNITIGKFEHSSVNTNLPENQNTPDEDEEMDEPWKVSDHTAQDKNQASDNLQCEQFEHSSLKTNAPVINSTTVDVDDMEIHEKESDHRAQNENQVPDKLGREQIEQTLVAEHTPEQMEEQVTKEAEIEQEDPPVAEETAIPINYVLPPKALDEEVNQQRRRKRAKLVPVGLQDYKGITFHNGYSVTSAEFCDIAHRKNVLPTGGCRALYGEGLCCAFSFDFIYPVSVLCNRPDFS</sequence>
<organism evidence="2 3">
    <name type="scientific">Brassica carinata</name>
    <name type="common">Ethiopian mustard</name>
    <name type="synonym">Abyssinian cabbage</name>
    <dbReference type="NCBI Taxonomy" id="52824"/>
    <lineage>
        <taxon>Eukaryota</taxon>
        <taxon>Viridiplantae</taxon>
        <taxon>Streptophyta</taxon>
        <taxon>Embryophyta</taxon>
        <taxon>Tracheophyta</taxon>
        <taxon>Spermatophyta</taxon>
        <taxon>Magnoliopsida</taxon>
        <taxon>eudicotyledons</taxon>
        <taxon>Gunneridae</taxon>
        <taxon>Pentapetalae</taxon>
        <taxon>rosids</taxon>
        <taxon>malvids</taxon>
        <taxon>Brassicales</taxon>
        <taxon>Brassicaceae</taxon>
        <taxon>Brassiceae</taxon>
        <taxon>Brassica</taxon>
    </lineage>
</organism>
<keyword evidence="3" id="KW-1185">Reference proteome</keyword>
<evidence type="ECO:0000313" key="2">
    <source>
        <dbReference type="EMBL" id="KAG2308792.1"/>
    </source>
</evidence>
<dbReference type="Proteomes" id="UP000886595">
    <property type="component" value="Unassembled WGS sequence"/>
</dbReference>
<evidence type="ECO:0000256" key="1">
    <source>
        <dbReference type="SAM" id="MobiDB-lite"/>
    </source>
</evidence>
<dbReference type="AlphaFoldDB" id="A0A8X7VCD6"/>
<feature type="region of interest" description="Disordered" evidence="1">
    <location>
        <begin position="115"/>
        <end position="142"/>
    </location>
</feature>
<feature type="compositionally biased region" description="Basic and acidic residues" evidence="1">
    <location>
        <begin position="38"/>
        <end position="48"/>
    </location>
</feature>